<evidence type="ECO:0000313" key="1">
    <source>
        <dbReference type="EMBL" id="MDP9868765.1"/>
    </source>
</evidence>
<evidence type="ECO:0000313" key="2">
    <source>
        <dbReference type="Proteomes" id="UP001230426"/>
    </source>
</evidence>
<sequence>MTGALKDWDIFDRLERIRVPTLVLGGEFDECVPSHLADIAGRIPDSEHVTQSGAAHMGYLEEEPLRREYVSIIRDYMERIEARS</sequence>
<protein>
    <submittedName>
        <fullName evidence="1">Pimeloyl-ACP methyl ester carboxylesterase</fullName>
    </submittedName>
</protein>
<gene>
    <name evidence="1" type="ORF">J2S55_008031</name>
</gene>
<proteinExistence type="predicted"/>
<reference evidence="1 2" key="1">
    <citation type="submission" date="2023-07" db="EMBL/GenBank/DDBJ databases">
        <title>Sequencing the genomes of 1000 actinobacteria strains.</title>
        <authorList>
            <person name="Klenk H.-P."/>
        </authorList>
    </citation>
    <scope>NUCLEOTIDE SEQUENCE [LARGE SCALE GENOMIC DNA]</scope>
    <source>
        <strain evidence="1 2">DSM 44109</strain>
    </source>
</reference>
<organism evidence="1 2">
    <name type="scientific">Streptosporangium brasiliense</name>
    <dbReference type="NCBI Taxonomy" id="47480"/>
    <lineage>
        <taxon>Bacteria</taxon>
        <taxon>Bacillati</taxon>
        <taxon>Actinomycetota</taxon>
        <taxon>Actinomycetes</taxon>
        <taxon>Streptosporangiales</taxon>
        <taxon>Streptosporangiaceae</taxon>
        <taxon>Streptosporangium</taxon>
    </lineage>
</organism>
<comment type="caution">
    <text evidence="1">The sequence shown here is derived from an EMBL/GenBank/DDBJ whole genome shotgun (WGS) entry which is preliminary data.</text>
</comment>
<dbReference type="SUPFAM" id="SSF53474">
    <property type="entry name" value="alpha/beta-Hydrolases"/>
    <property type="match status" value="1"/>
</dbReference>
<dbReference type="Proteomes" id="UP001230426">
    <property type="component" value="Unassembled WGS sequence"/>
</dbReference>
<dbReference type="RefSeq" id="WP_306871970.1">
    <property type="nucleotide sequence ID" value="NZ_JAUSRB010000002.1"/>
</dbReference>
<accession>A0ABT9RKC3</accession>
<name>A0ABT9RKC3_9ACTN</name>
<keyword evidence="2" id="KW-1185">Reference proteome</keyword>
<dbReference type="EMBL" id="JAUSRB010000002">
    <property type="protein sequence ID" value="MDP9868765.1"/>
    <property type="molecule type" value="Genomic_DNA"/>
</dbReference>
<dbReference type="InterPro" id="IPR029058">
    <property type="entry name" value="AB_hydrolase_fold"/>
</dbReference>
<dbReference type="Gene3D" id="3.40.50.1820">
    <property type="entry name" value="alpha/beta hydrolase"/>
    <property type="match status" value="1"/>
</dbReference>